<dbReference type="AlphaFoldDB" id="A0A0R3SIB5"/>
<organism evidence="8">
    <name type="scientific">Hymenolepis diminuta</name>
    <name type="common">Rat tapeworm</name>
    <dbReference type="NCBI Taxonomy" id="6216"/>
    <lineage>
        <taxon>Eukaryota</taxon>
        <taxon>Metazoa</taxon>
        <taxon>Spiralia</taxon>
        <taxon>Lophotrochozoa</taxon>
        <taxon>Platyhelminthes</taxon>
        <taxon>Cestoda</taxon>
        <taxon>Eucestoda</taxon>
        <taxon>Cyclophyllidea</taxon>
        <taxon>Hymenolepididae</taxon>
        <taxon>Hymenolepis</taxon>
    </lineage>
</organism>
<dbReference type="GO" id="GO:0008270">
    <property type="term" value="F:zinc ion binding"/>
    <property type="evidence" value="ECO:0007669"/>
    <property type="project" value="UniProtKB-KW"/>
</dbReference>
<reference evidence="6 7" key="2">
    <citation type="submission" date="2018-11" db="EMBL/GenBank/DDBJ databases">
        <authorList>
            <consortium name="Pathogen Informatics"/>
        </authorList>
    </citation>
    <scope>NUCLEOTIDE SEQUENCE [LARGE SCALE GENOMIC DNA]</scope>
</reference>
<dbReference type="PANTHER" id="PTHR12326">
    <property type="entry name" value="PLECKSTRIN HOMOLOGY DOMAIN CONTAINING PROTEIN"/>
    <property type="match status" value="1"/>
</dbReference>
<dbReference type="EMBL" id="UYSG01001903">
    <property type="protein sequence ID" value="VDL53427.1"/>
    <property type="molecule type" value="Genomic_DNA"/>
</dbReference>
<dbReference type="InterPro" id="IPR051366">
    <property type="entry name" value="DEF8"/>
</dbReference>
<sequence>MLGDFAVVIEIMNPIEDVQNTWTKGRCYGYVDETLDEEELRNVEVGPRYYIHHHREGRICKKDDRKNCAVDPLIVSTKGLLDILQADNMEIVKPSTLKKVKSTANVVRLQLNKKEKAKIIRGSELKVPSGHVLTPATCTKYAAACEGCRSSVYRTRYLYCKNCPVVIHNLRKCRDLLKNRCPALELGIFGWGEGKAEPKKMLRQVYDLNDVMLSEPLDDNKCGGCGCILNPLKGHPCPPSTQLDPAESHTNLKGPCKSLRRGISNLLHGGKEKNKVPKLECAKKVYTCCFTKKRYCENCHWNDQWYIPPSMIHINDYSKKPVCRAAYLKLRVLWDTAVVAIPEEWYFDTETGKKFYQVRKKLKELIRYISVCTTAQSMRKFLDDLHAPHLLECCTLLRMVDLCHVVEGNLYARLKDIEKAFESHVVQCVTCLSINRTCCVCHEGESLFYYADDVGICNKCDLPYHLECGPQHPCR</sequence>
<dbReference type="PANTHER" id="PTHR12326:SF3">
    <property type="entry name" value="DIFFERENTIALLY EXPRESSED IN FDCP 8 HOMOLOG"/>
    <property type="match status" value="1"/>
</dbReference>
<keyword evidence="1" id="KW-0479">Metal-binding</keyword>
<dbReference type="OrthoDB" id="1918044at2759"/>
<evidence type="ECO:0000256" key="3">
    <source>
        <dbReference type="ARBA" id="ARBA00022771"/>
    </source>
</evidence>
<name>A0A0R3SIB5_HYMDI</name>
<dbReference type="SMART" id="SM01175">
    <property type="entry name" value="DUF4206"/>
    <property type="match status" value="1"/>
</dbReference>
<keyword evidence="3" id="KW-0863">Zinc-finger</keyword>
<accession>A0A0R3SIB5</accession>
<evidence type="ECO:0000256" key="1">
    <source>
        <dbReference type="ARBA" id="ARBA00022723"/>
    </source>
</evidence>
<dbReference type="Proteomes" id="UP000274504">
    <property type="component" value="Unassembled WGS sequence"/>
</dbReference>
<proteinExistence type="predicted"/>
<evidence type="ECO:0000313" key="7">
    <source>
        <dbReference type="Proteomes" id="UP000274504"/>
    </source>
</evidence>
<dbReference type="InterPro" id="IPR025258">
    <property type="entry name" value="RH_dom"/>
</dbReference>
<evidence type="ECO:0000256" key="2">
    <source>
        <dbReference type="ARBA" id="ARBA00022737"/>
    </source>
</evidence>
<reference evidence="8" key="1">
    <citation type="submission" date="2017-02" db="UniProtKB">
        <authorList>
            <consortium name="WormBaseParasite"/>
        </authorList>
    </citation>
    <scope>IDENTIFICATION</scope>
</reference>
<dbReference type="Pfam" id="PF13901">
    <property type="entry name" value="RH_dom"/>
    <property type="match status" value="1"/>
</dbReference>
<dbReference type="STRING" id="6216.A0A0R3SIB5"/>
<evidence type="ECO:0000313" key="8">
    <source>
        <dbReference type="WBParaSite" id="HDID_0000468001-mRNA-1"/>
    </source>
</evidence>
<dbReference type="WBParaSite" id="HDID_0000468001-mRNA-1">
    <property type="protein sequence ID" value="HDID_0000468001-mRNA-1"/>
    <property type="gene ID" value="HDID_0000468001"/>
</dbReference>
<evidence type="ECO:0000259" key="5">
    <source>
        <dbReference type="SMART" id="SM01175"/>
    </source>
</evidence>
<keyword evidence="2" id="KW-0677">Repeat</keyword>
<gene>
    <name evidence="6" type="ORF">HDID_LOCUS4678</name>
</gene>
<feature type="domain" description="Rubicon Homology" evidence="5">
    <location>
        <begin position="286"/>
        <end position="475"/>
    </location>
</feature>
<keyword evidence="4" id="KW-0862">Zinc</keyword>
<evidence type="ECO:0000313" key="6">
    <source>
        <dbReference type="EMBL" id="VDL53427.1"/>
    </source>
</evidence>
<protein>
    <submittedName>
        <fullName evidence="8">DUF4206 domain-containing protein</fullName>
    </submittedName>
</protein>
<evidence type="ECO:0000256" key="4">
    <source>
        <dbReference type="ARBA" id="ARBA00022833"/>
    </source>
</evidence>